<feature type="compositionally biased region" description="Basic and acidic residues" evidence="1">
    <location>
        <begin position="92"/>
        <end position="113"/>
    </location>
</feature>
<evidence type="ECO:0000256" key="1">
    <source>
        <dbReference type="SAM" id="MobiDB-lite"/>
    </source>
</evidence>
<organism evidence="2 3">
    <name type="scientific">Datura stramonium</name>
    <name type="common">Jimsonweed</name>
    <name type="synonym">Common thornapple</name>
    <dbReference type="NCBI Taxonomy" id="4076"/>
    <lineage>
        <taxon>Eukaryota</taxon>
        <taxon>Viridiplantae</taxon>
        <taxon>Streptophyta</taxon>
        <taxon>Embryophyta</taxon>
        <taxon>Tracheophyta</taxon>
        <taxon>Spermatophyta</taxon>
        <taxon>Magnoliopsida</taxon>
        <taxon>eudicotyledons</taxon>
        <taxon>Gunneridae</taxon>
        <taxon>Pentapetalae</taxon>
        <taxon>asterids</taxon>
        <taxon>lamiids</taxon>
        <taxon>Solanales</taxon>
        <taxon>Solanaceae</taxon>
        <taxon>Solanoideae</taxon>
        <taxon>Datureae</taxon>
        <taxon>Datura</taxon>
    </lineage>
</organism>
<gene>
    <name evidence="2" type="ORF">HAX54_008753</name>
</gene>
<dbReference type="EMBL" id="JACEIK010001463">
    <property type="protein sequence ID" value="MCD7469611.1"/>
    <property type="molecule type" value="Genomic_DNA"/>
</dbReference>
<reference evidence="2 3" key="1">
    <citation type="journal article" date="2021" name="BMC Genomics">
        <title>Datura genome reveals duplications of psychoactive alkaloid biosynthetic genes and high mutation rate following tissue culture.</title>
        <authorList>
            <person name="Rajewski A."/>
            <person name="Carter-House D."/>
            <person name="Stajich J."/>
            <person name="Litt A."/>
        </authorList>
    </citation>
    <scope>NUCLEOTIDE SEQUENCE [LARGE SCALE GENOMIC DNA]</scope>
    <source>
        <strain evidence="2">AR-01</strain>
    </source>
</reference>
<sequence length="113" mass="12918">MEKFFLLIGEILNPRPLSALIWSDLPRNSPSLRVHYASKDWIDIEKKCLYFLSKPTYLGISGYRKFEADFNEQHFLVAFSTIEFRLPNKPGGFHEEGGAKEARGLVKEGGKGR</sequence>
<dbReference type="Proteomes" id="UP000823775">
    <property type="component" value="Unassembled WGS sequence"/>
</dbReference>
<evidence type="ECO:0000313" key="2">
    <source>
        <dbReference type="EMBL" id="MCD7469611.1"/>
    </source>
</evidence>
<accession>A0ABS8TF77</accession>
<keyword evidence="3" id="KW-1185">Reference proteome</keyword>
<proteinExistence type="predicted"/>
<name>A0ABS8TF77_DATST</name>
<comment type="caution">
    <text evidence="2">The sequence shown here is derived from an EMBL/GenBank/DDBJ whole genome shotgun (WGS) entry which is preliminary data.</text>
</comment>
<protein>
    <submittedName>
        <fullName evidence="2">Uncharacterized protein</fullName>
    </submittedName>
</protein>
<evidence type="ECO:0000313" key="3">
    <source>
        <dbReference type="Proteomes" id="UP000823775"/>
    </source>
</evidence>
<feature type="region of interest" description="Disordered" evidence="1">
    <location>
        <begin position="90"/>
        <end position="113"/>
    </location>
</feature>